<keyword evidence="5 7" id="KW-0472">Membrane</keyword>
<dbReference type="RefSeq" id="WP_284302779.1">
    <property type="nucleotide sequence ID" value="NZ_BSUO01000001.1"/>
</dbReference>
<evidence type="ECO:0000256" key="4">
    <source>
        <dbReference type="ARBA" id="ARBA00022989"/>
    </source>
</evidence>
<reference evidence="9" key="1">
    <citation type="journal article" date="2019" name="Int. J. Syst. Evol. Microbiol.">
        <title>The Global Catalogue of Microorganisms (GCM) 10K type strain sequencing project: providing services to taxonomists for standard genome sequencing and annotation.</title>
        <authorList>
            <consortium name="The Broad Institute Genomics Platform"/>
            <consortium name="The Broad Institute Genome Sequencing Center for Infectious Disease"/>
            <person name="Wu L."/>
            <person name="Ma J."/>
        </authorList>
    </citation>
    <scope>NUCLEOTIDE SEQUENCE [LARGE SCALE GENOMIC DNA]</scope>
    <source>
        <strain evidence="9">NBRC 113072</strain>
    </source>
</reference>
<evidence type="ECO:0000256" key="5">
    <source>
        <dbReference type="ARBA" id="ARBA00023136"/>
    </source>
</evidence>
<comment type="caution">
    <text evidence="8">The sequence shown here is derived from an EMBL/GenBank/DDBJ whole genome shotgun (WGS) entry which is preliminary data.</text>
</comment>
<sequence>MSDDRHPLPDPDEESVSAASTPPPAAGASRGSARTLVSGTSWSALSQVIPLVINLAMTPYIIHGLGDARYSIFLIISSITMLLSQFDGGIGQSAMRYFTIYAGRDDRVSTTRLLFSVSAVIAVFGAVITVLVVAFSPQILTFFRLEDAFVAEATVLLISLTAVVAFLLLRNLYNAVVSARHQFKVLSIAVVAGHVVYAIGLVLTVENGWGLYGVAVTMILQQVVGTVITVPIGLRYLTRDGLGLITRAEAADFARYAWKVQVAGIATILAAQKDQLVAGRVLSAQQSGPFGQGTNFANQLKMVPLNALAPIQALIGSEIGAVGAEASRPKVERLQHLWVVFVAGWCAVGIPATIVGVRAWLPESFALTGSVAAILLAGHFFTLVCIVARTWALTLGHAEVAMHQSVVTLAANVGLSIALWFVWGIMGVVVGTSLGAAVGAVYLSVHTRRVVPTRIRWFMRDVPYWQAAVAAAVTLGLELAVEPFLPDGAIGLAAAGLVAVPGAVFYVLTTLGIRGSKEAVAMVRRR</sequence>
<feature type="transmembrane region" description="Helical" evidence="7">
    <location>
        <begin position="489"/>
        <end position="508"/>
    </location>
</feature>
<feature type="transmembrane region" description="Helical" evidence="7">
    <location>
        <begin position="211"/>
        <end position="237"/>
    </location>
</feature>
<feature type="transmembrane region" description="Helical" evidence="7">
    <location>
        <begin position="113"/>
        <end position="136"/>
    </location>
</feature>
<evidence type="ECO:0000256" key="6">
    <source>
        <dbReference type="SAM" id="MobiDB-lite"/>
    </source>
</evidence>
<feature type="transmembrane region" description="Helical" evidence="7">
    <location>
        <begin position="428"/>
        <end position="445"/>
    </location>
</feature>
<accession>A0ABQ6IND9</accession>
<feature type="transmembrane region" description="Helical" evidence="7">
    <location>
        <begin position="400"/>
        <end position="422"/>
    </location>
</feature>
<dbReference type="PANTHER" id="PTHR30250">
    <property type="entry name" value="PST FAMILY PREDICTED COLANIC ACID TRANSPORTER"/>
    <property type="match status" value="1"/>
</dbReference>
<evidence type="ECO:0000256" key="1">
    <source>
        <dbReference type="ARBA" id="ARBA00004651"/>
    </source>
</evidence>
<keyword evidence="9" id="KW-1185">Reference proteome</keyword>
<feature type="transmembrane region" description="Helical" evidence="7">
    <location>
        <begin position="337"/>
        <end position="361"/>
    </location>
</feature>
<feature type="transmembrane region" description="Helical" evidence="7">
    <location>
        <begin position="148"/>
        <end position="173"/>
    </location>
</feature>
<proteinExistence type="predicted"/>
<evidence type="ECO:0000256" key="2">
    <source>
        <dbReference type="ARBA" id="ARBA00022475"/>
    </source>
</evidence>
<dbReference type="InterPro" id="IPR050833">
    <property type="entry name" value="Poly_Biosynth_Transport"/>
</dbReference>
<evidence type="ECO:0000256" key="3">
    <source>
        <dbReference type="ARBA" id="ARBA00022692"/>
    </source>
</evidence>
<keyword evidence="2" id="KW-1003">Cell membrane</keyword>
<dbReference type="PANTHER" id="PTHR30250:SF11">
    <property type="entry name" value="O-ANTIGEN TRANSPORTER-RELATED"/>
    <property type="match status" value="1"/>
</dbReference>
<feature type="transmembrane region" description="Helical" evidence="7">
    <location>
        <begin position="367"/>
        <end position="388"/>
    </location>
</feature>
<evidence type="ECO:0000313" key="9">
    <source>
        <dbReference type="Proteomes" id="UP001157126"/>
    </source>
</evidence>
<organism evidence="8 9">
    <name type="scientific">Mobilicoccus caccae</name>
    <dbReference type="NCBI Taxonomy" id="1859295"/>
    <lineage>
        <taxon>Bacteria</taxon>
        <taxon>Bacillati</taxon>
        <taxon>Actinomycetota</taxon>
        <taxon>Actinomycetes</taxon>
        <taxon>Micrococcales</taxon>
        <taxon>Dermatophilaceae</taxon>
        <taxon>Mobilicoccus</taxon>
    </lineage>
</organism>
<keyword evidence="4 7" id="KW-1133">Transmembrane helix</keyword>
<feature type="transmembrane region" description="Helical" evidence="7">
    <location>
        <begin position="185"/>
        <end position="205"/>
    </location>
</feature>
<feature type="transmembrane region" description="Helical" evidence="7">
    <location>
        <begin position="68"/>
        <end position="86"/>
    </location>
</feature>
<dbReference type="Proteomes" id="UP001157126">
    <property type="component" value="Unassembled WGS sequence"/>
</dbReference>
<dbReference type="EMBL" id="BSUO01000001">
    <property type="protein sequence ID" value="GMA38728.1"/>
    <property type="molecule type" value="Genomic_DNA"/>
</dbReference>
<protein>
    <recommendedName>
        <fullName evidence="10">Membrane protein involved in the export of O-antigen and teichoic acid</fullName>
    </recommendedName>
</protein>
<keyword evidence="3 7" id="KW-0812">Transmembrane</keyword>
<feature type="region of interest" description="Disordered" evidence="6">
    <location>
        <begin position="1"/>
        <end position="31"/>
    </location>
</feature>
<evidence type="ECO:0000313" key="8">
    <source>
        <dbReference type="EMBL" id="GMA38728.1"/>
    </source>
</evidence>
<name>A0ABQ6IND9_9MICO</name>
<comment type="subcellular location">
    <subcellularLocation>
        <location evidence="1">Cell membrane</location>
        <topology evidence="1">Multi-pass membrane protein</topology>
    </subcellularLocation>
</comment>
<gene>
    <name evidence="8" type="ORF">GCM10025883_07730</name>
</gene>
<feature type="transmembrane region" description="Helical" evidence="7">
    <location>
        <begin position="457"/>
        <end position="477"/>
    </location>
</feature>
<evidence type="ECO:0000256" key="7">
    <source>
        <dbReference type="SAM" id="Phobius"/>
    </source>
</evidence>
<evidence type="ECO:0008006" key="10">
    <source>
        <dbReference type="Google" id="ProtNLM"/>
    </source>
</evidence>